<keyword evidence="7" id="KW-0805">Transcription regulation</keyword>
<keyword evidence="6" id="KW-0832">Ubl conjugation</keyword>
<evidence type="ECO:0000256" key="9">
    <source>
        <dbReference type="ARBA" id="ARBA00023163"/>
    </source>
</evidence>
<dbReference type="Gene3D" id="1.10.472.10">
    <property type="entry name" value="Cyclin-like"/>
    <property type="match status" value="2"/>
</dbReference>
<evidence type="ECO:0000256" key="5">
    <source>
        <dbReference type="ARBA" id="ARBA00022618"/>
    </source>
</evidence>
<dbReference type="Pfam" id="PF00134">
    <property type="entry name" value="Cyclin_N"/>
    <property type="match status" value="1"/>
</dbReference>
<evidence type="ECO:0000256" key="2">
    <source>
        <dbReference type="ARBA" id="ARBA00008638"/>
    </source>
</evidence>
<feature type="region of interest" description="Disordered" evidence="13">
    <location>
        <begin position="447"/>
        <end position="723"/>
    </location>
</feature>
<feature type="compositionally biased region" description="Basic and acidic residues" evidence="13">
    <location>
        <begin position="527"/>
        <end position="536"/>
    </location>
</feature>
<keyword evidence="8 12" id="KW-0195">Cyclin</keyword>
<feature type="domain" description="Cyclin-like" evidence="14">
    <location>
        <begin position="154"/>
        <end position="242"/>
    </location>
</feature>
<dbReference type="GO" id="GO:0016538">
    <property type="term" value="F:cyclin-dependent protein serine/threonine kinase regulator activity"/>
    <property type="evidence" value="ECO:0007669"/>
    <property type="project" value="InterPro"/>
</dbReference>
<evidence type="ECO:0000256" key="12">
    <source>
        <dbReference type="RuleBase" id="RU000383"/>
    </source>
</evidence>
<evidence type="ECO:0000256" key="13">
    <source>
        <dbReference type="SAM" id="MobiDB-lite"/>
    </source>
</evidence>
<dbReference type="InterPro" id="IPR006671">
    <property type="entry name" value="Cyclin_N"/>
</dbReference>
<evidence type="ECO:0000256" key="3">
    <source>
        <dbReference type="ARBA" id="ARBA00022499"/>
    </source>
</evidence>
<protein>
    <submittedName>
        <fullName evidence="15">Cyclin T2a</fullName>
    </submittedName>
</protein>
<dbReference type="InParanoid" id="A0A3P8WYA2"/>
<evidence type="ECO:0000256" key="8">
    <source>
        <dbReference type="ARBA" id="ARBA00023127"/>
    </source>
</evidence>
<feature type="compositionally biased region" description="Low complexity" evidence="13">
    <location>
        <begin position="471"/>
        <end position="485"/>
    </location>
</feature>
<keyword evidence="5" id="KW-0132">Cell division</keyword>
<keyword evidence="10" id="KW-0539">Nucleus</keyword>
<dbReference type="GeneTree" id="ENSGT00940000155759"/>
<feature type="region of interest" description="Disordered" evidence="13">
    <location>
        <begin position="395"/>
        <end position="432"/>
    </location>
</feature>
<dbReference type="GO" id="GO:0051301">
    <property type="term" value="P:cell division"/>
    <property type="evidence" value="ECO:0007669"/>
    <property type="project" value="UniProtKB-KW"/>
</dbReference>
<feature type="compositionally biased region" description="Low complexity" evidence="13">
    <location>
        <begin position="674"/>
        <end position="710"/>
    </location>
</feature>
<dbReference type="InterPro" id="IPR047321">
    <property type="entry name" value="CYCLIN_CCNT2_rpt1"/>
</dbReference>
<dbReference type="InterPro" id="IPR036915">
    <property type="entry name" value="Cyclin-like_sf"/>
</dbReference>
<comment type="subcellular location">
    <subcellularLocation>
        <location evidence="1">Nucleus</location>
    </subcellularLocation>
</comment>
<keyword evidence="3" id="KW-1017">Isopeptide bond</keyword>
<reference evidence="15" key="2">
    <citation type="submission" date="2025-08" db="UniProtKB">
        <authorList>
            <consortium name="Ensembl"/>
        </authorList>
    </citation>
    <scope>IDENTIFICATION</scope>
</reference>
<feature type="compositionally biased region" description="Basic residues" evidence="13">
    <location>
        <begin position="600"/>
        <end position="612"/>
    </location>
</feature>
<dbReference type="PANTHER" id="PTHR10026">
    <property type="entry name" value="CYCLIN"/>
    <property type="match status" value="1"/>
</dbReference>
<dbReference type="InterPro" id="IPR013763">
    <property type="entry name" value="Cyclin-like_dom"/>
</dbReference>
<dbReference type="Ensembl" id="ENSCSET00000030101.1">
    <property type="protein sequence ID" value="ENSCSEP00000029700.1"/>
    <property type="gene ID" value="ENSCSEG00000019024.1"/>
</dbReference>
<name>A0A3P8WYA2_CYNSE</name>
<dbReference type="Proteomes" id="UP000265120">
    <property type="component" value="Chromosome 16"/>
</dbReference>
<evidence type="ECO:0000256" key="10">
    <source>
        <dbReference type="ARBA" id="ARBA00023242"/>
    </source>
</evidence>
<comment type="similarity">
    <text evidence="2">Belongs to the cyclin family. Cyclin C subfamily.</text>
</comment>
<accession>A0A3P8WYA2</accession>
<feature type="compositionally biased region" description="Gly residues" evidence="13">
    <location>
        <begin position="616"/>
        <end position="631"/>
    </location>
</feature>
<keyword evidence="11" id="KW-0131">Cell cycle</keyword>
<dbReference type="STRING" id="244447.ENSCSEP00000029700"/>
<dbReference type="InterPro" id="IPR047322">
    <property type="entry name" value="CYCLIN_CCNT2_rpt2"/>
</dbReference>
<organism evidence="15 16">
    <name type="scientific">Cynoglossus semilaevis</name>
    <name type="common">Tongue sole</name>
    <dbReference type="NCBI Taxonomy" id="244447"/>
    <lineage>
        <taxon>Eukaryota</taxon>
        <taxon>Metazoa</taxon>
        <taxon>Chordata</taxon>
        <taxon>Craniata</taxon>
        <taxon>Vertebrata</taxon>
        <taxon>Euteleostomi</taxon>
        <taxon>Actinopterygii</taxon>
        <taxon>Neopterygii</taxon>
        <taxon>Teleostei</taxon>
        <taxon>Neoteleostei</taxon>
        <taxon>Acanthomorphata</taxon>
        <taxon>Carangaria</taxon>
        <taxon>Pleuronectiformes</taxon>
        <taxon>Pleuronectoidei</taxon>
        <taxon>Cynoglossidae</taxon>
        <taxon>Cynoglossinae</taxon>
        <taxon>Cynoglossus</taxon>
    </lineage>
</organism>
<dbReference type="FunFam" id="1.10.472.10:FF:000009">
    <property type="entry name" value="cyclin-T2 isoform X1"/>
    <property type="match status" value="1"/>
</dbReference>
<dbReference type="AlphaFoldDB" id="A0A3P8WYA2"/>
<reference evidence="15" key="3">
    <citation type="submission" date="2025-09" db="UniProtKB">
        <authorList>
            <consortium name="Ensembl"/>
        </authorList>
    </citation>
    <scope>IDENTIFICATION</scope>
</reference>
<dbReference type="GO" id="GO:0006357">
    <property type="term" value="P:regulation of transcription by RNA polymerase II"/>
    <property type="evidence" value="ECO:0007669"/>
    <property type="project" value="InterPro"/>
</dbReference>
<evidence type="ECO:0000313" key="15">
    <source>
        <dbReference type="Ensembl" id="ENSCSEP00000029700.1"/>
    </source>
</evidence>
<dbReference type="FunFam" id="1.10.472.10:FF:000004">
    <property type="entry name" value="Cyclin T2"/>
    <property type="match status" value="1"/>
</dbReference>
<evidence type="ECO:0000259" key="14">
    <source>
        <dbReference type="SMART" id="SM00385"/>
    </source>
</evidence>
<dbReference type="SMART" id="SM00385">
    <property type="entry name" value="CYCLIN"/>
    <property type="match status" value="2"/>
</dbReference>
<dbReference type="KEGG" id="csem:103392464"/>
<dbReference type="FunCoup" id="A0A3P8WYA2">
    <property type="interactions" value="1109"/>
</dbReference>
<evidence type="ECO:0000256" key="4">
    <source>
        <dbReference type="ARBA" id="ARBA00022553"/>
    </source>
</evidence>
<dbReference type="CDD" id="cd20596">
    <property type="entry name" value="CYCLIN_CCNT2_rpt1"/>
    <property type="match status" value="1"/>
</dbReference>
<keyword evidence="4" id="KW-0597">Phosphoprotein</keyword>
<dbReference type="GO" id="GO:0005634">
    <property type="term" value="C:nucleus"/>
    <property type="evidence" value="ECO:0007669"/>
    <property type="project" value="UniProtKB-SubCell"/>
</dbReference>
<dbReference type="SUPFAM" id="SSF47954">
    <property type="entry name" value="Cyclin-like"/>
    <property type="match status" value="2"/>
</dbReference>
<dbReference type="CDD" id="cd20598">
    <property type="entry name" value="CYCLIN_CCNT2_rpt2"/>
    <property type="match status" value="1"/>
</dbReference>
<dbReference type="InterPro" id="IPR043198">
    <property type="entry name" value="Cyclin/Ssn8"/>
</dbReference>
<sequence length="723" mass="78692">MAACRGSSSKWYYTREQLESTPSRQCGVEPDRELSYRQQAANLIQDMGQRLNVSQLTINTAIVYMHRFYMHHSFTKFHRNITSPTTLFLAAKVEEQPRKLEHVIKVAHACLNPQEPPLDIKSNAYLQQAQELVILESIVLQTLGFEITIDHPHTDVVKCSQLVRASKDLAQTSYFMATNSLHLTTFCLQYKPTVIACVCIHLACKWSNWEIPVSTDGKHWWVYVDNTVTLELLDELTHEFLQILEKTPSRLKRIRNWRATQASKKPKTDSSQLIDTSFSGPSLLQDQCETALSGGSSSNVSFSKAGLTFTASIPRDSSMTLDSMTGTYNPGSHSEWPQVKQSQVGYPPICVKQEPIEIPHQEPTLSLQTSTSSLLQNPTTYRIDKALDFIPFTQEPKEAGGVGLGKHQPPPPQSTYHPSAQPPPPSPSPAQKLSLDKYREKVAAEISVSGQKCRQDQHGASVDCDVKGELSSSSSVSSYGPISMSHVDHRKHPQSNQLPYTGTGGTTVSPMKIKVPSSSTAGVGRCYHNDKQDKAMPKLRLALPGGSQLDKSGQPSKDELKMKIKVSSSDCHASADKGTLVNNKSKNSVGKDKNRGAEHHPHRHHKHAHSHSHSGNGRGGPELQGGVGGHLRGAPGLISMEGVSHAPGPGSISLSASSSRKRPYPEVSYNHQFSSSSSTSSSKTSKITKGGPGAAGISSSSSLFPPHSSPVLQCVSSGSQLLG</sequence>
<evidence type="ECO:0000256" key="1">
    <source>
        <dbReference type="ARBA" id="ARBA00004123"/>
    </source>
</evidence>
<dbReference type="Pfam" id="PF21797">
    <property type="entry name" value="CycT2-like_C"/>
    <property type="match status" value="1"/>
</dbReference>
<proteinExistence type="inferred from homology"/>
<feature type="compositionally biased region" description="Basic and acidic residues" evidence="13">
    <location>
        <begin position="589"/>
        <end position="599"/>
    </location>
</feature>
<evidence type="ECO:0000313" key="16">
    <source>
        <dbReference type="Proteomes" id="UP000265120"/>
    </source>
</evidence>
<feature type="domain" description="Cyclin-like" evidence="14">
    <location>
        <begin position="42"/>
        <end position="141"/>
    </location>
</feature>
<keyword evidence="16" id="KW-1185">Reference proteome</keyword>
<evidence type="ECO:0000256" key="7">
    <source>
        <dbReference type="ARBA" id="ARBA00023015"/>
    </source>
</evidence>
<feature type="compositionally biased region" description="Polar residues" evidence="13">
    <location>
        <begin position="714"/>
        <end position="723"/>
    </location>
</feature>
<keyword evidence="9" id="KW-0804">Transcription</keyword>
<evidence type="ECO:0000256" key="6">
    <source>
        <dbReference type="ARBA" id="ARBA00022843"/>
    </source>
</evidence>
<evidence type="ECO:0000256" key="11">
    <source>
        <dbReference type="ARBA" id="ARBA00023306"/>
    </source>
</evidence>
<reference evidence="15 16" key="1">
    <citation type="journal article" date="2014" name="Nat. Genet.">
        <title>Whole-genome sequence of a flatfish provides insights into ZW sex chromosome evolution and adaptation to a benthic lifestyle.</title>
        <authorList>
            <person name="Chen S."/>
            <person name="Zhang G."/>
            <person name="Shao C."/>
            <person name="Huang Q."/>
            <person name="Liu G."/>
            <person name="Zhang P."/>
            <person name="Song W."/>
            <person name="An N."/>
            <person name="Chalopin D."/>
            <person name="Volff J.N."/>
            <person name="Hong Y."/>
            <person name="Li Q."/>
            <person name="Sha Z."/>
            <person name="Zhou H."/>
            <person name="Xie M."/>
            <person name="Yu Q."/>
            <person name="Liu Y."/>
            <person name="Xiang H."/>
            <person name="Wang N."/>
            <person name="Wu K."/>
            <person name="Yang C."/>
            <person name="Zhou Q."/>
            <person name="Liao X."/>
            <person name="Yang L."/>
            <person name="Hu Q."/>
            <person name="Zhang J."/>
            <person name="Meng L."/>
            <person name="Jin L."/>
            <person name="Tian Y."/>
            <person name="Lian J."/>
            <person name="Yang J."/>
            <person name="Miao G."/>
            <person name="Liu S."/>
            <person name="Liang Z."/>
            <person name="Yan F."/>
            <person name="Li Y."/>
            <person name="Sun B."/>
            <person name="Zhang H."/>
            <person name="Zhang J."/>
            <person name="Zhu Y."/>
            <person name="Du M."/>
            <person name="Zhao Y."/>
            <person name="Schartl M."/>
            <person name="Tang Q."/>
            <person name="Wang J."/>
        </authorList>
    </citation>
    <scope>NUCLEOTIDE SEQUENCE</scope>
</reference>